<dbReference type="Proteomes" id="UP000217103">
    <property type="component" value="Unassembled WGS sequence"/>
</dbReference>
<evidence type="ECO:0000256" key="1">
    <source>
        <dbReference type="SAM" id="MobiDB-lite"/>
    </source>
</evidence>
<feature type="region of interest" description="Disordered" evidence="1">
    <location>
        <begin position="1"/>
        <end position="43"/>
    </location>
</feature>
<protein>
    <submittedName>
        <fullName evidence="3">Glycosyl transferase family 2</fullName>
    </submittedName>
</protein>
<dbReference type="SUPFAM" id="SSF53448">
    <property type="entry name" value="Nucleotide-diphospho-sugar transferases"/>
    <property type="match status" value="1"/>
</dbReference>
<dbReference type="EMBL" id="FNKK01000002">
    <property type="protein sequence ID" value="SDQ71693.1"/>
    <property type="molecule type" value="Genomic_DNA"/>
</dbReference>
<dbReference type="RefSeq" id="WP_093258636.1">
    <property type="nucleotide sequence ID" value="NZ_FNKK01000002.1"/>
</dbReference>
<proteinExistence type="predicted"/>
<reference evidence="3 4" key="1">
    <citation type="submission" date="2016-10" db="EMBL/GenBank/DDBJ databases">
        <authorList>
            <person name="de Groot N.N."/>
        </authorList>
    </citation>
    <scope>NUCLEOTIDE SEQUENCE [LARGE SCALE GENOMIC DNA]</scope>
    <source>
        <strain evidence="3 4">DSM 43794</strain>
    </source>
</reference>
<dbReference type="InterPro" id="IPR029044">
    <property type="entry name" value="Nucleotide-diphossugar_trans"/>
</dbReference>
<evidence type="ECO:0000313" key="4">
    <source>
        <dbReference type="Proteomes" id="UP000217103"/>
    </source>
</evidence>
<dbReference type="Pfam" id="PF00535">
    <property type="entry name" value="Glycos_transf_2"/>
    <property type="match status" value="1"/>
</dbReference>
<dbReference type="PANTHER" id="PTHR43685">
    <property type="entry name" value="GLYCOSYLTRANSFERASE"/>
    <property type="match status" value="1"/>
</dbReference>
<evidence type="ECO:0000259" key="2">
    <source>
        <dbReference type="Pfam" id="PF00535"/>
    </source>
</evidence>
<keyword evidence="4" id="KW-1185">Reference proteome</keyword>
<gene>
    <name evidence="3" type="ORF">SAMN04489764_1829</name>
</gene>
<feature type="compositionally biased region" description="Low complexity" evidence="1">
    <location>
        <begin position="16"/>
        <end position="31"/>
    </location>
</feature>
<keyword evidence="3" id="KW-0808">Transferase</keyword>
<accession>A0A1H1D5F6</accession>
<evidence type="ECO:0000313" key="3">
    <source>
        <dbReference type="EMBL" id="SDQ71693.1"/>
    </source>
</evidence>
<sequence length="675" mass="72710">MTAERHAGGTVTAERAAPASPGNGSPASGAPSAPPRTPDPDFVRPGARVAAVTAGVEDPRPVLAALLPEAKVGHADIDELSANPPAVAEPYAVALVARTPTDLRRLVSVGEMLPAADRIMVAILETPSWLDTPQVTLARGMGQRRLREMRVVRLGATGWLITTRFNRELGAGEVAAGVARGMTGHHLNAYPLPAFGLGDAALADWRAGDPDTTCGSAPERSGVPSCDLGLRLPGAPWDDDRVPTVERPPWRRGLWTEIGAPGGYGTFDETVLAPCHVPPVDERSVNPRGFLRVPTQGMGEVVARDGRWTVRLDGADVLRFPESGLVTDADVDRLRKLRGLRLTWSPGHTGPITAARVVAGLAAAGIPLVAERPAPAWALATLGEELTSLIPEDPADLDDELRREEVSVRLRRHALRTHGTTARWTALAREMGLAVPPEPTVSVVLCTRRTGLLGFALRQIARQRGVRLEVVLALHGIAAGDPAVSAALTDVDLPITVIEIDADVPFGAALNTAVARCSGTYVTKWDDDDWYGPDHLSDLLLARLYTGADLVGAASEFFYLEQINVTIRRRWPSETMADHVAGGTFLMSRETFAALGGFRPIPRAVDVELFQKLLRAGGCLYRTHGLGFVARRSARGKHTWQEPVGYFLHRAKDQWQGFRPSRLLEHEPEHEQPVE</sequence>
<organism evidence="3 4">
    <name type="scientific">Thermostaphylospora chromogena</name>
    <dbReference type="NCBI Taxonomy" id="35622"/>
    <lineage>
        <taxon>Bacteria</taxon>
        <taxon>Bacillati</taxon>
        <taxon>Actinomycetota</taxon>
        <taxon>Actinomycetes</taxon>
        <taxon>Streptosporangiales</taxon>
        <taxon>Thermomonosporaceae</taxon>
        <taxon>Thermostaphylospora</taxon>
    </lineage>
</organism>
<dbReference type="PANTHER" id="PTHR43685:SF2">
    <property type="entry name" value="GLYCOSYLTRANSFERASE 2-LIKE DOMAIN-CONTAINING PROTEIN"/>
    <property type="match status" value="1"/>
</dbReference>
<dbReference type="Gene3D" id="3.90.550.10">
    <property type="entry name" value="Spore Coat Polysaccharide Biosynthesis Protein SpsA, Chain A"/>
    <property type="match status" value="1"/>
</dbReference>
<dbReference type="OrthoDB" id="6713581at2"/>
<name>A0A1H1D5F6_9ACTN</name>
<dbReference type="AlphaFoldDB" id="A0A1H1D5F6"/>
<dbReference type="GO" id="GO:0016740">
    <property type="term" value="F:transferase activity"/>
    <property type="evidence" value="ECO:0007669"/>
    <property type="project" value="UniProtKB-KW"/>
</dbReference>
<feature type="domain" description="Glycosyltransferase 2-like" evidence="2">
    <location>
        <begin position="451"/>
        <end position="564"/>
    </location>
</feature>
<dbReference type="InterPro" id="IPR001173">
    <property type="entry name" value="Glyco_trans_2-like"/>
</dbReference>
<dbReference type="STRING" id="35622.SAMN04489764_1829"/>
<dbReference type="InterPro" id="IPR050834">
    <property type="entry name" value="Glycosyltransf_2"/>
</dbReference>